<dbReference type="Proteomes" id="UP000018733">
    <property type="component" value="Unassembled WGS sequence"/>
</dbReference>
<feature type="compositionally biased region" description="Basic and acidic residues" evidence="1">
    <location>
        <begin position="164"/>
        <end position="177"/>
    </location>
</feature>
<protein>
    <recommendedName>
        <fullName evidence="2">DUF2169 domain-containing protein</fullName>
    </recommendedName>
</protein>
<sequence>MQTIEPSRLTILTRPYQWRGGIRLAIGIYVLAQQTSKGWYLLDDQELWSNVLPELDSNGMLDQVMPKSNPEYLISGYAYTSHQDTKDACIVKAEIGDLQKSLLVTGDRYWIGNQPTKPQPFSSLPITWKNAFGGEGYEKNPAGKGISEIALGNEKALPLPNIESPERRIASKKDRPEPVSFEPIGPTHPDRLKMMGTYSEEWFKYEFPGFLPDMNPGIFNMAPDDQQWSSISALPDSTSFKIWNMHPGKACWDGTLPSLTARAFIAQEGKETPFQEVENITLSTAWFLPERESVILMFHGSVEIADEDADDVAVVMGAIEFEKNHRSLEHYENVCALRLDPELAQDYISDDAQLVSEALIGPEEAPVDYSPDKSKLSIRLDTFLQKQDQETASTLAQHGIKEEDYFGEFVGPELDLASMSDQERQAYFQRSDEAANEQLQEIISQFKTDNPRGAALLSDIEKSFISSSDHEALEIPVSGPPDLSHFDAPTSAIMGTQEEQAKFDKQKQRLKGYARKSYLYTAQYQVAAPQPSAEQDQSLKEALLTRYSQDKDLTKMDMTGVNLDGLTFENADFSESFFETARFSNCAFKNCDFSEAVLARSHFIHCFFENTDFSRTNLAKAKLQRCKLLHCTFIETEIENSQIIESAMQKCKFETLAPTGFGWNDSRFTGCKFAMCIFEEGTVQGSVFDTCDFFKTIFEDSTLQKTEFSASIFKDSAFTGTTCEDCSFNQSTLNNVMFEENAPVLNSRFLKSHLQECNFMATNLHAIQFYRCNLTGSDFTKAQLQQCNFDHVVARDVIFYKSDLTGSSFRSANLIQATFEKANLADCDFTGATLFRTNVSKVRLTPETKFDGAFREQLEVYPIHRDKLNVNALFTNE</sequence>
<dbReference type="InterPro" id="IPR051082">
    <property type="entry name" value="Pentapeptide-BTB/POZ_domain"/>
</dbReference>
<dbReference type="PANTHER" id="PTHR14136:SF17">
    <property type="entry name" value="BTB_POZ DOMAIN-CONTAINING PROTEIN KCTD9"/>
    <property type="match status" value="1"/>
</dbReference>
<dbReference type="PATRIC" id="fig|1424334.3.peg.430"/>
<dbReference type="Pfam" id="PF09937">
    <property type="entry name" value="DUF2169"/>
    <property type="match status" value="1"/>
</dbReference>
<evidence type="ECO:0000259" key="2">
    <source>
        <dbReference type="Pfam" id="PF09937"/>
    </source>
</evidence>
<accession>V8QYF9</accession>
<evidence type="ECO:0000313" key="4">
    <source>
        <dbReference type="Proteomes" id="UP000018733"/>
    </source>
</evidence>
<reference evidence="3 4" key="1">
    <citation type="journal article" date="2014" name="Genome Announc.">
        <title>Draft Genome Sequence of Advenella kashmirensis Strain W13003, a Polycyclic Aromatic Hydrocarbon-Degrading Bacterium.</title>
        <authorList>
            <person name="Wang X."/>
            <person name="Jin D."/>
            <person name="Zhou L."/>
            <person name="Wu L."/>
            <person name="An W."/>
            <person name="Zhao L."/>
        </authorList>
    </citation>
    <scope>NUCLEOTIDE SEQUENCE [LARGE SCALE GENOMIC DNA]</scope>
    <source>
        <strain evidence="3 4">W13003</strain>
    </source>
</reference>
<evidence type="ECO:0000256" key="1">
    <source>
        <dbReference type="SAM" id="MobiDB-lite"/>
    </source>
</evidence>
<dbReference type="AlphaFoldDB" id="V8QYF9"/>
<dbReference type="HOGENOM" id="CLU_007055_0_0_4"/>
<dbReference type="OrthoDB" id="237820at2"/>
<dbReference type="eggNOG" id="COG5351">
    <property type="taxonomic scope" value="Bacteria"/>
</dbReference>
<comment type="caution">
    <text evidence="3">The sequence shown here is derived from an EMBL/GenBank/DDBJ whole genome shotgun (WGS) entry which is preliminary data.</text>
</comment>
<dbReference type="InterPro" id="IPR001646">
    <property type="entry name" value="5peptide_repeat"/>
</dbReference>
<dbReference type="RefSeq" id="WP_024003501.1">
    <property type="nucleotide sequence ID" value="NZ_KI650979.1"/>
</dbReference>
<dbReference type="SUPFAM" id="SSF141571">
    <property type="entry name" value="Pentapeptide repeat-like"/>
    <property type="match status" value="3"/>
</dbReference>
<gene>
    <name evidence="3" type="ORF">W822_02165</name>
</gene>
<dbReference type="STRING" id="1424334.W822_02165"/>
<dbReference type="InterPro" id="IPR018683">
    <property type="entry name" value="DUF2169"/>
</dbReference>
<keyword evidence="4" id="KW-1185">Reference proteome</keyword>
<dbReference type="Pfam" id="PF00805">
    <property type="entry name" value="Pentapeptide"/>
    <property type="match status" value="2"/>
</dbReference>
<organism evidence="3 4">
    <name type="scientific">Advenella kashmirensis W13003</name>
    <dbReference type="NCBI Taxonomy" id="1424334"/>
    <lineage>
        <taxon>Bacteria</taxon>
        <taxon>Pseudomonadati</taxon>
        <taxon>Pseudomonadota</taxon>
        <taxon>Betaproteobacteria</taxon>
        <taxon>Burkholderiales</taxon>
        <taxon>Alcaligenaceae</taxon>
    </lineage>
</organism>
<proteinExistence type="predicted"/>
<dbReference type="Gene3D" id="2.160.20.80">
    <property type="entry name" value="E3 ubiquitin-protein ligase SopA"/>
    <property type="match status" value="3"/>
</dbReference>
<dbReference type="EMBL" id="AYXT01000001">
    <property type="protein sequence ID" value="ETF04677.1"/>
    <property type="molecule type" value="Genomic_DNA"/>
</dbReference>
<dbReference type="PANTHER" id="PTHR14136">
    <property type="entry name" value="BTB_POZ DOMAIN-CONTAINING PROTEIN KCTD9"/>
    <property type="match status" value="1"/>
</dbReference>
<dbReference type="Pfam" id="PF13599">
    <property type="entry name" value="Pentapeptide_4"/>
    <property type="match status" value="1"/>
</dbReference>
<feature type="domain" description="DUF2169" evidence="2">
    <location>
        <begin position="30"/>
        <end position="299"/>
    </location>
</feature>
<evidence type="ECO:0000313" key="3">
    <source>
        <dbReference type="EMBL" id="ETF04677.1"/>
    </source>
</evidence>
<name>V8QYF9_9BURK</name>
<dbReference type="eggNOG" id="COG1357">
    <property type="taxonomic scope" value="Bacteria"/>
</dbReference>
<feature type="region of interest" description="Disordered" evidence="1">
    <location>
        <begin position="163"/>
        <end position="187"/>
    </location>
</feature>